<dbReference type="EMBL" id="CP002382">
    <property type="protein sequence ID" value="AEP10461.1"/>
    <property type="molecule type" value="Genomic_DNA"/>
</dbReference>
<name>G2KQY3_MICAA</name>
<proteinExistence type="predicted"/>
<dbReference type="STRING" id="856793.MICA_2154"/>
<reference evidence="1 2" key="1">
    <citation type="journal article" date="2011" name="BMC Genomics">
        <title>Genomic insights into an obligate epibiotic bacterial predator: Micavibrio aeruginosavorus ARL-13.</title>
        <authorList>
            <person name="Wang Z."/>
            <person name="Kadouri D."/>
            <person name="Wu M."/>
        </authorList>
    </citation>
    <scope>NUCLEOTIDE SEQUENCE [LARGE SCALE GENOMIC DNA]</scope>
    <source>
        <strain evidence="1 2">ARL-13</strain>
    </source>
</reference>
<protein>
    <submittedName>
        <fullName evidence="1">Uncharacterized protein</fullName>
    </submittedName>
</protein>
<organism evidence="1 2">
    <name type="scientific">Micavibrio aeruginosavorus (strain ARL-13)</name>
    <dbReference type="NCBI Taxonomy" id="856793"/>
    <lineage>
        <taxon>Bacteria</taxon>
        <taxon>Pseudomonadati</taxon>
        <taxon>Bdellovibrionota</taxon>
        <taxon>Bdellovibrionia</taxon>
        <taxon>Bdellovibrionales</taxon>
        <taxon>Pseudobdellovibrionaceae</taxon>
        <taxon>Micavibrio</taxon>
    </lineage>
</organism>
<evidence type="ECO:0000313" key="1">
    <source>
        <dbReference type="EMBL" id="AEP10461.1"/>
    </source>
</evidence>
<dbReference type="HOGENOM" id="CLU_3201983_0_0_5"/>
<evidence type="ECO:0000313" key="2">
    <source>
        <dbReference type="Proteomes" id="UP000009286"/>
    </source>
</evidence>
<sequence>MRGKDVYCEGLIVPSLKTDFETPPPTPSLWEGVFVVHIGLGGGAG</sequence>
<keyword evidence="2" id="KW-1185">Reference proteome</keyword>
<accession>G2KQY3</accession>
<dbReference type="Proteomes" id="UP000009286">
    <property type="component" value="Chromosome"/>
</dbReference>
<dbReference type="KEGG" id="mai:MICA_2154"/>
<dbReference type="AlphaFoldDB" id="G2KQY3"/>
<gene>
    <name evidence="1" type="ordered locus">MICA_2154</name>
</gene>